<keyword evidence="1" id="KW-0472">Membrane</keyword>
<sequence>MKMAHDVINFDSREDFEIQVQRELEFSSKRKKKIIKQVASLTSVLVAGATTSFVLYKKYSAA</sequence>
<accession>A0A2T7BTN7</accession>
<gene>
    <name evidence="3" type="ORF">NCTC12413_02437</name>
    <name evidence="2" type="ORF">SAR03_09690</name>
</gene>
<dbReference type="RefSeq" id="WP_002509397.1">
    <property type="nucleotide sequence ID" value="NZ_AP019698.1"/>
</dbReference>
<dbReference type="GeneID" id="97288718"/>
<organism evidence="3 4">
    <name type="scientific">Staphylococcus arlettae</name>
    <dbReference type="NCBI Taxonomy" id="29378"/>
    <lineage>
        <taxon>Bacteria</taxon>
        <taxon>Bacillati</taxon>
        <taxon>Bacillota</taxon>
        <taxon>Bacilli</taxon>
        <taxon>Bacillales</taxon>
        <taxon>Staphylococcaceae</taxon>
        <taxon>Staphylococcus</taxon>
    </lineage>
</organism>
<dbReference type="EMBL" id="BKAV01000006">
    <property type="protein sequence ID" value="GEP99931.1"/>
    <property type="molecule type" value="Genomic_DNA"/>
</dbReference>
<evidence type="ECO:0000256" key="1">
    <source>
        <dbReference type="SAM" id="Phobius"/>
    </source>
</evidence>
<keyword evidence="1" id="KW-0812">Transmembrane</keyword>
<evidence type="ECO:0000313" key="2">
    <source>
        <dbReference type="EMBL" id="GEP99931.1"/>
    </source>
</evidence>
<reference evidence="3 4" key="1">
    <citation type="submission" date="2018-06" db="EMBL/GenBank/DDBJ databases">
        <authorList>
            <consortium name="Pathogen Informatics"/>
            <person name="Doyle S."/>
        </authorList>
    </citation>
    <scope>NUCLEOTIDE SEQUENCE [LARGE SCALE GENOMIC DNA]</scope>
    <source>
        <strain evidence="3 4">NCTC12413</strain>
    </source>
</reference>
<protein>
    <submittedName>
        <fullName evidence="3">Uncharacterized protein</fullName>
    </submittedName>
</protein>
<reference evidence="2 5" key="2">
    <citation type="submission" date="2019-07" db="EMBL/GenBank/DDBJ databases">
        <title>Whole genome shotgun sequence of Staphylococcus arlettae NBRC 109765.</title>
        <authorList>
            <person name="Hosoyama A."/>
            <person name="Uohara A."/>
            <person name="Ohji S."/>
            <person name="Ichikawa N."/>
        </authorList>
    </citation>
    <scope>NUCLEOTIDE SEQUENCE [LARGE SCALE GENOMIC DNA]</scope>
    <source>
        <strain evidence="2 5">NBRC 109765</strain>
    </source>
</reference>
<evidence type="ECO:0000313" key="4">
    <source>
        <dbReference type="Proteomes" id="UP000254956"/>
    </source>
</evidence>
<keyword evidence="1" id="KW-1133">Transmembrane helix</keyword>
<dbReference type="Proteomes" id="UP000321598">
    <property type="component" value="Unassembled WGS sequence"/>
</dbReference>
<proteinExistence type="predicted"/>
<name>A0A2T7BTN7_9STAP</name>
<dbReference type="EMBL" id="UGZE01000001">
    <property type="protein sequence ID" value="SUJ27753.1"/>
    <property type="molecule type" value="Genomic_DNA"/>
</dbReference>
<evidence type="ECO:0000313" key="5">
    <source>
        <dbReference type="Proteomes" id="UP000321598"/>
    </source>
</evidence>
<dbReference type="Proteomes" id="UP000254956">
    <property type="component" value="Unassembled WGS sequence"/>
</dbReference>
<keyword evidence="5" id="KW-1185">Reference proteome</keyword>
<feature type="transmembrane region" description="Helical" evidence="1">
    <location>
        <begin position="38"/>
        <end position="56"/>
    </location>
</feature>
<dbReference type="AlphaFoldDB" id="A0A2T7BTN7"/>
<evidence type="ECO:0000313" key="3">
    <source>
        <dbReference type="EMBL" id="SUJ27753.1"/>
    </source>
</evidence>